<dbReference type="PANTHER" id="PTHR39289:SF1">
    <property type="entry name" value="L-ECTOINE SYNTHASE"/>
    <property type="match status" value="1"/>
</dbReference>
<evidence type="ECO:0000313" key="9">
    <source>
        <dbReference type="EMBL" id="MFC4076834.1"/>
    </source>
</evidence>
<dbReference type="HAMAP" id="MF_01255">
    <property type="entry name" value="Ectoine_synth"/>
    <property type="match status" value="1"/>
</dbReference>
<dbReference type="Gene3D" id="2.60.120.10">
    <property type="entry name" value="Jelly Rolls"/>
    <property type="match status" value="1"/>
</dbReference>
<proteinExistence type="inferred from homology"/>
<gene>
    <name evidence="8" type="primary">ectC</name>
    <name evidence="9" type="ORF">ACFOUO_08420</name>
</gene>
<accession>A0ABV8JE13</accession>
<dbReference type="CDD" id="cd06978">
    <property type="entry name" value="cupin_EctC"/>
    <property type="match status" value="1"/>
</dbReference>
<dbReference type="EMBL" id="JBHSAP010000009">
    <property type="protein sequence ID" value="MFC4076834.1"/>
    <property type="molecule type" value="Genomic_DNA"/>
</dbReference>
<organism evidence="9 10">
    <name type="scientific">Salinithrix halophila</name>
    <dbReference type="NCBI Taxonomy" id="1485204"/>
    <lineage>
        <taxon>Bacteria</taxon>
        <taxon>Bacillati</taxon>
        <taxon>Bacillota</taxon>
        <taxon>Bacilli</taxon>
        <taxon>Bacillales</taxon>
        <taxon>Thermoactinomycetaceae</taxon>
        <taxon>Salinithrix</taxon>
    </lineage>
</organism>
<dbReference type="InterPro" id="IPR014710">
    <property type="entry name" value="RmlC-like_jellyroll"/>
</dbReference>
<dbReference type="EC" id="4.2.1.108" evidence="3 8"/>
<evidence type="ECO:0000313" key="10">
    <source>
        <dbReference type="Proteomes" id="UP001595843"/>
    </source>
</evidence>
<dbReference type="InterPro" id="IPR010462">
    <property type="entry name" value="Ectoine_synth"/>
</dbReference>
<evidence type="ECO:0000256" key="4">
    <source>
        <dbReference type="ARBA" id="ARBA00019707"/>
    </source>
</evidence>
<evidence type="ECO:0000256" key="5">
    <source>
        <dbReference type="ARBA" id="ARBA00023239"/>
    </source>
</evidence>
<dbReference type="Pfam" id="PF06339">
    <property type="entry name" value="Ectoine_synth"/>
    <property type="match status" value="1"/>
</dbReference>
<comment type="caution">
    <text evidence="9">The sequence shown here is derived from an EMBL/GenBank/DDBJ whole genome shotgun (WGS) entry which is preliminary data.</text>
</comment>
<name>A0ABV8JE13_9BACL</name>
<evidence type="ECO:0000256" key="8">
    <source>
        <dbReference type="HAMAP-Rule" id="MF_01255"/>
    </source>
</evidence>
<evidence type="ECO:0000256" key="7">
    <source>
        <dbReference type="ARBA" id="ARBA00048714"/>
    </source>
</evidence>
<dbReference type="SUPFAM" id="SSF51182">
    <property type="entry name" value="RmlC-like cupins"/>
    <property type="match status" value="1"/>
</dbReference>
<dbReference type="InterPro" id="IPR011051">
    <property type="entry name" value="RmlC_Cupin_sf"/>
</dbReference>
<keyword evidence="5 8" id="KW-0456">Lyase</keyword>
<evidence type="ECO:0000256" key="2">
    <source>
        <dbReference type="ARBA" id="ARBA00009637"/>
    </source>
</evidence>
<comment type="pathway">
    <text evidence="1 8">Amine and polyamine biosynthesis; ectoine biosynthesis; L-ectoine from L-aspartate 4-semialdehyde: step 3/3.</text>
</comment>
<dbReference type="NCBIfam" id="NF009806">
    <property type="entry name" value="PRK13290.1"/>
    <property type="match status" value="1"/>
</dbReference>
<evidence type="ECO:0000256" key="6">
    <source>
        <dbReference type="ARBA" id="ARBA00033271"/>
    </source>
</evidence>
<comment type="function">
    <text evidence="8">Catalyzes the circularization of gamma-N-acetyl-alpha,gamma-diaminobutyric acid (ADABA) to ectoine (1,4,5,6-tetrahydro-2-methyl-4-pyrimidine carboxylic acid), which is an excellent osmoprotectant.</text>
</comment>
<keyword evidence="10" id="KW-1185">Reference proteome</keyword>
<evidence type="ECO:0000256" key="3">
    <source>
        <dbReference type="ARBA" id="ARBA00013192"/>
    </source>
</evidence>
<protein>
    <recommendedName>
        <fullName evidence="4 8">L-ectoine synthase</fullName>
        <ecNumber evidence="3 8">4.2.1.108</ecNumber>
    </recommendedName>
    <alternativeName>
        <fullName evidence="6 8">N-acetyldiaminobutyrate dehydratase</fullName>
    </alternativeName>
</protein>
<dbReference type="PANTHER" id="PTHR39289">
    <property type="match status" value="1"/>
</dbReference>
<dbReference type="RefSeq" id="WP_380704134.1">
    <property type="nucleotide sequence ID" value="NZ_JBHSAP010000009.1"/>
</dbReference>
<evidence type="ECO:0000256" key="1">
    <source>
        <dbReference type="ARBA" id="ARBA00005181"/>
    </source>
</evidence>
<dbReference type="Proteomes" id="UP001595843">
    <property type="component" value="Unassembled WGS sequence"/>
</dbReference>
<reference evidence="10" key="1">
    <citation type="journal article" date="2019" name="Int. J. Syst. Evol. Microbiol.">
        <title>The Global Catalogue of Microorganisms (GCM) 10K type strain sequencing project: providing services to taxonomists for standard genome sequencing and annotation.</title>
        <authorList>
            <consortium name="The Broad Institute Genomics Platform"/>
            <consortium name="The Broad Institute Genome Sequencing Center for Infectious Disease"/>
            <person name="Wu L."/>
            <person name="Ma J."/>
        </authorList>
    </citation>
    <scope>NUCLEOTIDE SEQUENCE [LARGE SCALE GENOMIC DNA]</scope>
    <source>
        <strain evidence="10">IBRC-M 10813</strain>
    </source>
</reference>
<comment type="catalytic activity">
    <reaction evidence="7 8">
        <text>(2S)-4-acetamido-2-aminobutanoate = L-ectoine + H2O</text>
        <dbReference type="Rhea" id="RHEA:17281"/>
        <dbReference type="ChEBI" id="CHEBI:15377"/>
        <dbReference type="ChEBI" id="CHEBI:58515"/>
        <dbReference type="ChEBI" id="CHEBI:58929"/>
        <dbReference type="EC" id="4.2.1.108"/>
    </reaction>
</comment>
<sequence>MIVKHLADLVGTEDEVKGQTWESRRFLLKKDGVGFSLHDTLIKAGTTTTMWYKNHIEAVYCVQGEGEVETLDDGTVYPIKNGTLYTLNGHERHQLRAKTDMRMVCVFNPPCTGRETHDKDGAYPLLDDEKATV</sequence>
<comment type="similarity">
    <text evidence="2 8">Belongs to the ectoine synthase family.</text>
</comment>